<sequence>MSASPIHTPMSSQNSTSSLGALNIQNGEISVKQQIQNSIRDVHERLPASASAADFHRQVMEDLRSNIDMSQLPPASPIPSAPPTPRCFFNDLAFDTSKTLSLMSDTAARTASSGSTTFSHTALATSISSPHGIGTGRGAAPNQVLRGLSKFVEFARFAATLGGGSISEELEQTLHLLESVEGHGTEKLEVVKNLLTPGSLPFLKRTLKDILELILQPTKAEQWRDEPEVVTQDTDIAQVEDGAPEMRVGSDLKELFTGEDIDHSQVSQDTKLTEPATSNSPQKDDVQTKHAPLHDCGYHAKALSTEATKPNTKTTTTKITQGDVQGHTSIKSSLISNPVGAIMRQKPKIHQVTMSKPPSPASKSIPQNDRQPDTGALPSLDQAHSSATSALYSSSNSQVEPRMSPVSIVGPKIRRKKAPSLFRTDVRMGQRGDTPINRRPVTMNPPPKQPQHTTAALPQSLQAEDLEGEARALRAVAALQAKISNAANAPPKSRILHGDDVPADTGQSNDHGKRAPDAKRRKVLTEKGPAPTRGSKWMKKIGSQVKQDLPRGRNGKRRYDGEDDSGSKRPRI</sequence>
<evidence type="ECO:0000313" key="2">
    <source>
        <dbReference type="EMBL" id="KAF2255123.1"/>
    </source>
</evidence>
<feature type="region of interest" description="Disordered" evidence="1">
    <location>
        <begin position="258"/>
        <end position="289"/>
    </location>
</feature>
<gene>
    <name evidence="2" type="ORF">BU26DRAFT_559745</name>
</gene>
<dbReference type="RefSeq" id="XP_033690127.1">
    <property type="nucleotide sequence ID" value="XM_033832735.1"/>
</dbReference>
<accession>A0A6A6J119</accession>
<evidence type="ECO:0000313" key="3">
    <source>
        <dbReference type="Proteomes" id="UP000800094"/>
    </source>
</evidence>
<organism evidence="2 3">
    <name type="scientific">Trematosphaeria pertusa</name>
    <dbReference type="NCBI Taxonomy" id="390896"/>
    <lineage>
        <taxon>Eukaryota</taxon>
        <taxon>Fungi</taxon>
        <taxon>Dikarya</taxon>
        <taxon>Ascomycota</taxon>
        <taxon>Pezizomycotina</taxon>
        <taxon>Dothideomycetes</taxon>
        <taxon>Pleosporomycetidae</taxon>
        <taxon>Pleosporales</taxon>
        <taxon>Massarineae</taxon>
        <taxon>Trematosphaeriaceae</taxon>
        <taxon>Trematosphaeria</taxon>
    </lineage>
</organism>
<proteinExistence type="predicted"/>
<reference evidence="2" key="1">
    <citation type="journal article" date="2020" name="Stud. Mycol.">
        <title>101 Dothideomycetes genomes: a test case for predicting lifestyles and emergence of pathogens.</title>
        <authorList>
            <person name="Haridas S."/>
            <person name="Albert R."/>
            <person name="Binder M."/>
            <person name="Bloem J."/>
            <person name="Labutti K."/>
            <person name="Salamov A."/>
            <person name="Andreopoulos B."/>
            <person name="Baker S."/>
            <person name="Barry K."/>
            <person name="Bills G."/>
            <person name="Bluhm B."/>
            <person name="Cannon C."/>
            <person name="Castanera R."/>
            <person name="Culley D."/>
            <person name="Daum C."/>
            <person name="Ezra D."/>
            <person name="Gonzalez J."/>
            <person name="Henrissat B."/>
            <person name="Kuo A."/>
            <person name="Liang C."/>
            <person name="Lipzen A."/>
            <person name="Lutzoni F."/>
            <person name="Magnuson J."/>
            <person name="Mondo S."/>
            <person name="Nolan M."/>
            <person name="Ohm R."/>
            <person name="Pangilinan J."/>
            <person name="Park H.-J."/>
            <person name="Ramirez L."/>
            <person name="Alfaro M."/>
            <person name="Sun H."/>
            <person name="Tritt A."/>
            <person name="Yoshinaga Y."/>
            <person name="Zwiers L.-H."/>
            <person name="Turgeon B."/>
            <person name="Goodwin S."/>
            <person name="Spatafora J."/>
            <person name="Crous P."/>
            <person name="Grigoriev I."/>
        </authorList>
    </citation>
    <scope>NUCLEOTIDE SEQUENCE</scope>
    <source>
        <strain evidence="2">CBS 122368</strain>
    </source>
</reference>
<feature type="compositionally biased region" description="Polar residues" evidence="1">
    <location>
        <begin position="264"/>
        <end position="281"/>
    </location>
</feature>
<evidence type="ECO:0000256" key="1">
    <source>
        <dbReference type="SAM" id="MobiDB-lite"/>
    </source>
</evidence>
<dbReference type="AlphaFoldDB" id="A0A6A6J119"/>
<feature type="compositionally biased region" description="Low complexity" evidence="1">
    <location>
        <begin position="383"/>
        <end position="397"/>
    </location>
</feature>
<name>A0A6A6J119_9PLEO</name>
<feature type="region of interest" description="Disordered" evidence="1">
    <location>
        <begin position="489"/>
        <end position="572"/>
    </location>
</feature>
<feature type="region of interest" description="Disordered" evidence="1">
    <location>
        <begin position="350"/>
        <end position="455"/>
    </location>
</feature>
<keyword evidence="3" id="KW-1185">Reference proteome</keyword>
<protein>
    <submittedName>
        <fullName evidence="2">Uncharacterized protein</fullName>
    </submittedName>
</protein>
<dbReference type="GeneID" id="54586065"/>
<dbReference type="Proteomes" id="UP000800094">
    <property type="component" value="Unassembled WGS sequence"/>
</dbReference>
<dbReference type="EMBL" id="ML987190">
    <property type="protein sequence ID" value="KAF2255123.1"/>
    <property type="molecule type" value="Genomic_DNA"/>
</dbReference>